<dbReference type="AlphaFoldDB" id="A0A1S9P7T9"/>
<evidence type="ECO:0000313" key="4">
    <source>
        <dbReference type="EMBL" id="OOQ57014.1"/>
    </source>
</evidence>
<dbReference type="EMBL" id="MBTF01000037">
    <property type="protein sequence ID" value="OOQ57014.1"/>
    <property type="molecule type" value="Genomic_DNA"/>
</dbReference>
<name>A0A1S9P7T9_9SPHI</name>
<feature type="chain" id="PRO_5012684598" evidence="1">
    <location>
        <begin position="23"/>
        <end position="725"/>
    </location>
</feature>
<sequence>MQPGKLTLLLLCFCLAGSSALAQKKNANYQYHIKRATAAIKIDGVDDESDWQRADSAASFFLVLPMDTSFANVKTTVKMTYDNNNLYVVAICYKGKLKGQNMVESLKRDFNFVKNDNFLLFMDPFDARTDGFSFGANAAGAQWDGTMYEGGKVDLSWDNKWSSEVKNYPDRWIWEASIPFKSIRYKKGIREWGINFSRNDLKSTEKSAWAPVPRQFPTASLAYTGTLVWDEEPPVASSNVSVIPYALAGLTKDYQAKTSTDWRTDIGGDVKVGLTSSLNLDMTVNPDFSQVDVDQQVINLNRYELFFPEKRQFFLENGDLFANFGYADIRPFFSRRIGLNAPIRFGTRLTGKIDKNWRVGVMDVQTGQSGSNNLPGQNFGVLTLQRRVFSRSNIGVMFINKDATGSAPNTGSTAAAYNRTIGLEYNLASSNNLWTGKLLGLKSFSPGVTGHDYVQAAHLQYLSKYWQLYLQQQYVGHNYNAEVGYVPRVGYNKLSPLLLRNFFPKSGSVLVHTLQLSSSYFFDEHYKRTDNESTLSYIITFHNRSQLWFSGVDTYVKLLRPYDPTNTGKAMLPIGFESHWNTADVQFISKPQSVFTYVFETAYGGYYADGTKLTLSSQLGYRFQPYVNIAVNASYNDLRLPQPYGHNKFWLIGPRTDVTFTNSLYFTTFVQYNEQARNMNINTRLQWRYKPASDLFVVYGDNSIPSPFSVKNRQLTVKWTYWWNI</sequence>
<dbReference type="Pfam" id="PF19313">
    <property type="entry name" value="DUF5916"/>
    <property type="match status" value="1"/>
</dbReference>
<accession>A0A1S9P7T9</accession>
<protein>
    <submittedName>
        <fullName evidence="4">Hydrolase</fullName>
    </submittedName>
</protein>
<dbReference type="Pfam" id="PF06452">
    <property type="entry name" value="CBM9_1"/>
    <property type="match status" value="1"/>
</dbReference>
<dbReference type="Gene3D" id="2.60.40.1190">
    <property type="match status" value="1"/>
</dbReference>
<dbReference type="GO" id="GO:0004553">
    <property type="term" value="F:hydrolase activity, hydrolyzing O-glycosyl compounds"/>
    <property type="evidence" value="ECO:0007669"/>
    <property type="project" value="InterPro"/>
</dbReference>
<keyword evidence="1" id="KW-0732">Signal</keyword>
<dbReference type="InterPro" id="IPR010502">
    <property type="entry name" value="Carb-bd_dom_fam9"/>
</dbReference>
<dbReference type="InterPro" id="IPR045670">
    <property type="entry name" value="DUF5916"/>
</dbReference>
<dbReference type="GO" id="GO:0016052">
    <property type="term" value="P:carbohydrate catabolic process"/>
    <property type="evidence" value="ECO:0007669"/>
    <property type="project" value="InterPro"/>
</dbReference>
<dbReference type="CDD" id="cd09618">
    <property type="entry name" value="CBM9_like_2"/>
    <property type="match status" value="1"/>
</dbReference>
<keyword evidence="5" id="KW-1185">Reference proteome</keyword>
<dbReference type="STRING" id="1792845.BC343_15860"/>
<feature type="domain" description="DUF5916" evidence="3">
    <location>
        <begin position="241"/>
        <end position="344"/>
    </location>
</feature>
<gene>
    <name evidence="4" type="ORF">BC343_15860</name>
</gene>
<proteinExistence type="predicted"/>
<keyword evidence="4" id="KW-0378">Hydrolase</keyword>
<evidence type="ECO:0000256" key="1">
    <source>
        <dbReference type="SAM" id="SignalP"/>
    </source>
</evidence>
<evidence type="ECO:0000259" key="2">
    <source>
        <dbReference type="Pfam" id="PF06452"/>
    </source>
</evidence>
<dbReference type="GO" id="GO:0030246">
    <property type="term" value="F:carbohydrate binding"/>
    <property type="evidence" value="ECO:0007669"/>
    <property type="project" value="InterPro"/>
</dbReference>
<organism evidence="4 5">
    <name type="scientific">Mucilaginibacter pedocola</name>
    <dbReference type="NCBI Taxonomy" id="1792845"/>
    <lineage>
        <taxon>Bacteria</taxon>
        <taxon>Pseudomonadati</taxon>
        <taxon>Bacteroidota</taxon>
        <taxon>Sphingobacteriia</taxon>
        <taxon>Sphingobacteriales</taxon>
        <taxon>Sphingobacteriaceae</taxon>
        <taxon>Mucilaginibacter</taxon>
    </lineage>
</organism>
<feature type="signal peptide" evidence="1">
    <location>
        <begin position="1"/>
        <end position="22"/>
    </location>
</feature>
<comment type="caution">
    <text evidence="4">The sequence shown here is derived from an EMBL/GenBank/DDBJ whole genome shotgun (WGS) entry which is preliminary data.</text>
</comment>
<evidence type="ECO:0000313" key="5">
    <source>
        <dbReference type="Proteomes" id="UP000189739"/>
    </source>
</evidence>
<dbReference type="Proteomes" id="UP000189739">
    <property type="component" value="Unassembled WGS sequence"/>
</dbReference>
<reference evidence="4 5" key="1">
    <citation type="submission" date="2016-07" db="EMBL/GenBank/DDBJ databases">
        <title>Genomic analysis of zinc-resistant bacterium Mucilaginibacter pedocola TBZ30.</title>
        <authorList>
            <person name="Huang J."/>
            <person name="Tang J."/>
        </authorList>
    </citation>
    <scope>NUCLEOTIDE SEQUENCE [LARGE SCALE GENOMIC DNA]</scope>
    <source>
        <strain evidence="4 5">TBZ30</strain>
    </source>
</reference>
<dbReference type="RefSeq" id="WP_078350885.1">
    <property type="nucleotide sequence ID" value="NZ_MBTF01000037.1"/>
</dbReference>
<evidence type="ECO:0000259" key="3">
    <source>
        <dbReference type="Pfam" id="PF19313"/>
    </source>
</evidence>
<feature type="domain" description="Carbohydrate-binding" evidence="2">
    <location>
        <begin position="42"/>
        <end position="203"/>
    </location>
</feature>
<dbReference type="SUPFAM" id="SSF49344">
    <property type="entry name" value="CBD9-like"/>
    <property type="match status" value="1"/>
</dbReference>